<evidence type="ECO:0000313" key="10">
    <source>
        <dbReference type="EMBL" id="CAE6516927.1"/>
    </source>
</evidence>
<feature type="region of interest" description="Disordered" evidence="8">
    <location>
        <begin position="1"/>
        <end position="80"/>
    </location>
</feature>
<dbReference type="PIRSF" id="PIRSF022950">
    <property type="entry name" value="PPase_methylesterase_euk"/>
    <property type="match status" value="1"/>
</dbReference>
<dbReference type="Proteomes" id="UP000663853">
    <property type="component" value="Unassembled WGS sequence"/>
</dbReference>
<dbReference type="InterPro" id="IPR029058">
    <property type="entry name" value="AB_hydrolase_fold"/>
</dbReference>
<dbReference type="GO" id="GO:0051723">
    <property type="term" value="F:protein methylesterase activity"/>
    <property type="evidence" value="ECO:0007669"/>
    <property type="project" value="UniProtKB-EC"/>
</dbReference>
<evidence type="ECO:0000313" key="11">
    <source>
        <dbReference type="Proteomes" id="UP000663853"/>
    </source>
</evidence>
<sequence>MSALQRSAMSARVAGLSRQQAPPPQARAPWAFPDLELGDEEEEEEEEDGLGDLPPVRIPGTGQPRPNHGATRTPTHDFSPISASGLLAQAAQVSVTESGLDFRVYYTPPIANGPEGTVLVCHHGAGYSGLSFACFAQEVTKMSRGELGMLIIDARGHGKTTSLDESDPNADVLDLSVLAADFVNLLSTLFPKPAEAPSLILLGHSMGGTAVVHACPSLLEKGYRVSGVAVLDVVEGSAMEALPHMHKLLESRPDGFASPEAAIEWHVTTNTIRNLASARVSVPSLVVPAQPSDTPAGHAWKWRTPLRSTSPYWRSWFNGLSEKFLAARSARLLVLAGTDRLDKTLMIGQMQGKFQMEVVPGVGHMLHEDNPTRLADIIIEFWKRNERIVPAGIKRVGDA</sequence>
<comment type="similarity">
    <text evidence="1 6">Belongs to the AB hydrolase superfamily.</text>
</comment>
<evidence type="ECO:0000256" key="4">
    <source>
        <dbReference type="ARBA" id="ARBA00022801"/>
    </source>
</evidence>
<evidence type="ECO:0000256" key="7">
    <source>
        <dbReference type="PIRSR" id="PIRSR022950-1"/>
    </source>
</evidence>
<organism evidence="10 11">
    <name type="scientific">Rhizoctonia solani</name>
    <dbReference type="NCBI Taxonomy" id="456999"/>
    <lineage>
        <taxon>Eukaryota</taxon>
        <taxon>Fungi</taxon>
        <taxon>Dikarya</taxon>
        <taxon>Basidiomycota</taxon>
        <taxon>Agaricomycotina</taxon>
        <taxon>Agaricomycetes</taxon>
        <taxon>Cantharellales</taxon>
        <taxon>Ceratobasidiaceae</taxon>
        <taxon>Rhizoctonia</taxon>
    </lineage>
</organism>
<evidence type="ECO:0000256" key="3">
    <source>
        <dbReference type="ARBA" id="ARBA00022487"/>
    </source>
</evidence>
<name>A0A8H3DE03_9AGAM</name>
<dbReference type="Gene3D" id="3.40.50.1820">
    <property type="entry name" value="alpha/beta hydrolase"/>
    <property type="match status" value="1"/>
</dbReference>
<evidence type="ECO:0000259" key="9">
    <source>
        <dbReference type="Pfam" id="PF12697"/>
    </source>
</evidence>
<dbReference type="SUPFAM" id="SSF53474">
    <property type="entry name" value="alpha/beta-Hydrolases"/>
    <property type="match status" value="1"/>
</dbReference>
<dbReference type="InterPro" id="IPR000073">
    <property type="entry name" value="AB_hydrolase_1"/>
</dbReference>
<comment type="function">
    <text evidence="6">Demethylates proteins that have been reversibly carboxymethylated.</text>
</comment>
<feature type="compositionally biased region" description="Acidic residues" evidence="8">
    <location>
        <begin position="36"/>
        <end position="50"/>
    </location>
</feature>
<comment type="caution">
    <text evidence="10">The sequence shown here is derived from an EMBL/GenBank/DDBJ whole genome shotgun (WGS) entry which is preliminary data.</text>
</comment>
<dbReference type="PANTHER" id="PTHR14189:SF0">
    <property type="entry name" value="PROTEIN PHOSPHATASE METHYLESTERASE 1"/>
    <property type="match status" value="1"/>
</dbReference>
<feature type="active site" evidence="7">
    <location>
        <position position="232"/>
    </location>
</feature>
<reference evidence="10" key="1">
    <citation type="submission" date="2021-01" db="EMBL/GenBank/DDBJ databases">
        <authorList>
            <person name="Kaushik A."/>
        </authorList>
    </citation>
    <scope>NUCLEOTIDE SEQUENCE</scope>
    <source>
        <strain evidence="10">AG6-10EEA</strain>
    </source>
</reference>
<comment type="catalytic activity">
    <reaction evidence="5">
        <text>[phosphatase 2A protein]-C-terminal L-leucine methyl ester + H2O = [phosphatase 2A protein]-C-terminal L-leucine + methanol + H(+)</text>
        <dbReference type="Rhea" id="RHEA:48548"/>
        <dbReference type="Rhea" id="RHEA-COMP:12134"/>
        <dbReference type="Rhea" id="RHEA-COMP:12135"/>
        <dbReference type="ChEBI" id="CHEBI:15377"/>
        <dbReference type="ChEBI" id="CHEBI:15378"/>
        <dbReference type="ChEBI" id="CHEBI:17790"/>
        <dbReference type="ChEBI" id="CHEBI:90516"/>
        <dbReference type="ChEBI" id="CHEBI:90517"/>
        <dbReference type="EC" id="3.1.1.89"/>
    </reaction>
</comment>
<evidence type="ECO:0000256" key="1">
    <source>
        <dbReference type="ARBA" id="ARBA00008645"/>
    </source>
</evidence>
<accession>A0A8H3DE03</accession>
<dbReference type="InterPro" id="IPR016812">
    <property type="entry name" value="PPase_methylesterase_euk"/>
</dbReference>
<dbReference type="EC" id="3.1.1.-" evidence="6"/>
<evidence type="ECO:0000256" key="6">
    <source>
        <dbReference type="PIRNR" id="PIRNR022950"/>
    </source>
</evidence>
<protein>
    <recommendedName>
        <fullName evidence="2 6">Protein phosphatase methylesterase 1</fullName>
        <shortName evidence="6">PME-1</shortName>
        <ecNumber evidence="6">3.1.1.-</ecNumber>
    </recommendedName>
</protein>
<dbReference type="AlphaFoldDB" id="A0A8H3DE03"/>
<feature type="active site" evidence="7">
    <location>
        <position position="205"/>
    </location>
</feature>
<keyword evidence="4 6" id="KW-0378">Hydrolase</keyword>
<dbReference type="PANTHER" id="PTHR14189">
    <property type="entry name" value="PROTEIN PHOSPHATASE METHYLESTERASE-1 RELATED"/>
    <property type="match status" value="1"/>
</dbReference>
<feature type="active site" evidence="7">
    <location>
        <position position="364"/>
    </location>
</feature>
<evidence type="ECO:0000256" key="2">
    <source>
        <dbReference type="ARBA" id="ARBA00020672"/>
    </source>
</evidence>
<gene>
    <name evidence="10" type="ORF">RDB_LOCUS138884</name>
</gene>
<evidence type="ECO:0000256" key="5">
    <source>
        <dbReference type="ARBA" id="ARBA00049203"/>
    </source>
</evidence>
<proteinExistence type="inferred from homology"/>
<dbReference type="EMBL" id="CAJMXA010003814">
    <property type="protein sequence ID" value="CAE6516927.1"/>
    <property type="molecule type" value="Genomic_DNA"/>
</dbReference>
<feature type="domain" description="AB hydrolase-1" evidence="9">
    <location>
        <begin position="119"/>
        <end position="376"/>
    </location>
</feature>
<keyword evidence="3 6" id="KW-0719">Serine esterase</keyword>
<dbReference type="Pfam" id="PF12697">
    <property type="entry name" value="Abhydrolase_6"/>
    <property type="match status" value="1"/>
</dbReference>
<evidence type="ECO:0000256" key="8">
    <source>
        <dbReference type="SAM" id="MobiDB-lite"/>
    </source>
</evidence>